<evidence type="ECO:0000313" key="3">
    <source>
        <dbReference type="Proteomes" id="UP000054399"/>
    </source>
</evidence>
<keyword evidence="3" id="KW-1185">Reference proteome</keyword>
<reference evidence="2" key="1">
    <citation type="submission" date="2015-01" db="EMBL/GenBank/DDBJ databases">
        <authorList>
            <consortium name="The Broad Institute Genomics Platform"/>
            <person name="Cuomo C."/>
            <person name="Litvintseva A."/>
            <person name="Chen Y."/>
            <person name="Heitman J."/>
            <person name="Sun S."/>
            <person name="Springer D."/>
            <person name="Dromer F."/>
            <person name="Young S."/>
            <person name="Zeng Q."/>
            <person name="Gargeya S."/>
            <person name="Abouelleil A."/>
            <person name="Alvarado L."/>
            <person name="Chapman S.B."/>
            <person name="Gainer-Dewar J."/>
            <person name="Goldberg J."/>
            <person name="Griggs A."/>
            <person name="Gujja S."/>
            <person name="Hansen M."/>
            <person name="Howarth C."/>
            <person name="Imamovic A."/>
            <person name="Larimer J."/>
            <person name="Murphy C."/>
            <person name="Naylor J."/>
            <person name="Pearson M."/>
            <person name="Priest M."/>
            <person name="Roberts A."/>
            <person name="Saif S."/>
            <person name="Shea T."/>
            <person name="Sykes S."/>
            <person name="Wortman J."/>
            <person name="Nusbaum C."/>
            <person name="Birren B."/>
        </authorList>
    </citation>
    <scope>NUCLEOTIDE SEQUENCE</scope>
    <source>
        <strain evidence="2">IND107</strain>
    </source>
</reference>
<organism evidence="2 3">
    <name type="scientific">Cryptococcus tetragattii IND107</name>
    <dbReference type="NCBI Taxonomy" id="1296105"/>
    <lineage>
        <taxon>Eukaryota</taxon>
        <taxon>Fungi</taxon>
        <taxon>Dikarya</taxon>
        <taxon>Basidiomycota</taxon>
        <taxon>Agaricomycotina</taxon>
        <taxon>Tremellomycetes</taxon>
        <taxon>Tremellales</taxon>
        <taxon>Cryptococcaceae</taxon>
        <taxon>Cryptococcus</taxon>
        <taxon>Cryptococcus gattii species complex</taxon>
    </lineage>
</organism>
<keyword evidence="1" id="KW-0472">Membrane</keyword>
<dbReference type="Proteomes" id="UP000054399">
    <property type="component" value="Unassembled WGS sequence"/>
</dbReference>
<feature type="transmembrane region" description="Helical" evidence="1">
    <location>
        <begin position="232"/>
        <end position="252"/>
    </location>
</feature>
<reference evidence="2" key="2">
    <citation type="submission" date="2024-01" db="EMBL/GenBank/DDBJ databases">
        <title>Comparative genomics of Cryptococcus and Kwoniella reveals pathogenesis evolution and contrasting modes of karyotype evolution via chromosome fusion or intercentromeric recombination.</title>
        <authorList>
            <person name="Coelho M.A."/>
            <person name="David-Palma M."/>
            <person name="Shea T."/>
            <person name="Bowers K."/>
            <person name="Mcginley-Smith S."/>
            <person name="Mohammad A.W."/>
            <person name="Gnirke A."/>
            <person name="Yurkov A.M."/>
            <person name="Nowrousian M."/>
            <person name="Sun S."/>
            <person name="Cuomo C.A."/>
            <person name="Heitman J."/>
        </authorList>
    </citation>
    <scope>NUCLEOTIDE SEQUENCE</scope>
    <source>
        <strain evidence="2">IND107</strain>
    </source>
</reference>
<dbReference type="Pfam" id="PF06687">
    <property type="entry name" value="SUR7"/>
    <property type="match status" value="1"/>
</dbReference>
<feature type="transmembrane region" description="Helical" evidence="1">
    <location>
        <begin position="21"/>
        <end position="39"/>
    </location>
</feature>
<dbReference type="GeneID" id="91993488"/>
<evidence type="ECO:0000256" key="1">
    <source>
        <dbReference type="SAM" id="Phobius"/>
    </source>
</evidence>
<dbReference type="EMBL" id="ATAM02000014">
    <property type="protein sequence ID" value="KAL0240382.1"/>
    <property type="molecule type" value="Genomic_DNA"/>
</dbReference>
<dbReference type="InterPro" id="IPR009571">
    <property type="entry name" value="SUR7/Rim9-like_fungi"/>
</dbReference>
<evidence type="ECO:0000313" key="2">
    <source>
        <dbReference type="EMBL" id="KAL0240382.1"/>
    </source>
</evidence>
<feature type="transmembrane region" description="Helical" evidence="1">
    <location>
        <begin position="272"/>
        <end position="291"/>
    </location>
</feature>
<name>A0ABR3BI51_9TREE</name>
<protein>
    <submittedName>
        <fullName evidence="2">Uncharacterized protein</fullName>
    </submittedName>
</protein>
<comment type="caution">
    <text evidence="2">The sequence shown here is derived from an EMBL/GenBank/DDBJ whole genome shotgun (WGS) entry which is preliminary data.</text>
</comment>
<sequence length="310" mass="34602">MGLFQSSDGIRFNPLRHSFSLLLTLISFILLMVVVFYNAPIDHVHSTLDGKVGLRMWLLTTDETSVSFPTWTIGTKRYYDAAEGEMPGNGIGLAAPASNEERGTNIGAVSDGGLHTYGFGIWGWCEWTSSRPMGDAVCTRKTAYKLPNDSDSSWDSIYELELPYAVTHVLSGSAIPILITPFVVLSYFIILCLAILFPGPYPPWPVPRKYPPEVKHYRTRCAWLLRDWRFNLCYFLAMLALGLSMIVTVLVGKGKVNNTGRGSLKAQPGTGFGAFFAAWACWVYAQMLCLWKNGLIMRREGKERTKYSKG</sequence>
<proteinExistence type="predicted"/>
<feature type="transmembrane region" description="Helical" evidence="1">
    <location>
        <begin position="174"/>
        <end position="199"/>
    </location>
</feature>
<gene>
    <name evidence="2" type="ORF">I308_106633</name>
</gene>
<keyword evidence="1" id="KW-0812">Transmembrane</keyword>
<accession>A0ABR3BI51</accession>
<keyword evidence="1" id="KW-1133">Transmembrane helix</keyword>
<dbReference type="RefSeq" id="XP_066610881.1">
    <property type="nucleotide sequence ID" value="XM_066761056.1"/>
</dbReference>